<dbReference type="RefSeq" id="WP_316431260.1">
    <property type="nucleotide sequence ID" value="NZ_CP053586.1"/>
</dbReference>
<protein>
    <submittedName>
        <fullName evidence="2">Glycosyltransferase family 2 protein</fullName>
    </submittedName>
</protein>
<evidence type="ECO:0000313" key="2">
    <source>
        <dbReference type="EMBL" id="WNZ25131.1"/>
    </source>
</evidence>
<dbReference type="Pfam" id="PF00535">
    <property type="entry name" value="Glycos_transf_2"/>
    <property type="match status" value="1"/>
</dbReference>
<name>A0AA96WMJ4_9CYAN</name>
<evidence type="ECO:0000259" key="1">
    <source>
        <dbReference type="Pfam" id="PF00535"/>
    </source>
</evidence>
<dbReference type="CDD" id="cd00761">
    <property type="entry name" value="Glyco_tranf_GTA_type"/>
    <property type="match status" value="1"/>
</dbReference>
<dbReference type="InterPro" id="IPR001173">
    <property type="entry name" value="Glyco_trans_2-like"/>
</dbReference>
<dbReference type="SUPFAM" id="SSF53448">
    <property type="entry name" value="Nucleotide-diphospho-sugar transferases"/>
    <property type="match status" value="1"/>
</dbReference>
<reference evidence="2" key="1">
    <citation type="submission" date="2020-05" db="EMBL/GenBank/DDBJ databases">
        <authorList>
            <person name="Zhu T."/>
            <person name="Keshari N."/>
            <person name="Lu X."/>
        </authorList>
    </citation>
    <scope>NUCLEOTIDE SEQUENCE</scope>
    <source>
        <strain evidence="2">NK1-12</strain>
    </source>
</reference>
<gene>
    <name evidence="2" type="ORF">HJG54_21275</name>
</gene>
<dbReference type="EMBL" id="CP053586">
    <property type="protein sequence ID" value="WNZ25131.1"/>
    <property type="molecule type" value="Genomic_DNA"/>
</dbReference>
<dbReference type="InterPro" id="IPR029044">
    <property type="entry name" value="Nucleotide-diphossugar_trans"/>
</dbReference>
<proteinExistence type="predicted"/>
<feature type="domain" description="Glycosyltransferase 2-like" evidence="1">
    <location>
        <begin position="5"/>
        <end position="135"/>
    </location>
</feature>
<accession>A0AA96WMJ4</accession>
<organism evidence="2">
    <name type="scientific">Leptolyngbya sp. NK1-12</name>
    <dbReference type="NCBI Taxonomy" id="2547451"/>
    <lineage>
        <taxon>Bacteria</taxon>
        <taxon>Bacillati</taxon>
        <taxon>Cyanobacteriota</taxon>
        <taxon>Cyanophyceae</taxon>
        <taxon>Leptolyngbyales</taxon>
        <taxon>Leptolyngbyaceae</taxon>
        <taxon>Leptolyngbya group</taxon>
        <taxon>Leptolyngbya</taxon>
    </lineage>
</organism>
<sequence>MKKVSIGILGYNEEYGIAHLLDSLQLQTLLQQDYALEIIVISNGSQDQMAAMARAKLAEFDQLKNPIKSQVIELPIADKCAAWNHFIHQAADVADYYICLDADVVLVQPTGLEELLQTLITHPECRICGGKVLNKRGEITNHHFIDGKCYAIRGEIARNIYIPNGVIADDVYVAATALTNWYKTTPEVGEAKGYTRLTEKPVVRSGDTPRDRDKSYWIACRKRTIMAEYAQRRLDYCMRSIFGGGDLAKTMVLKLATTHPNWFLAYLHQVSRSDFAPQFNPPHLKPPISIYQVAQFLVYCYCYLLSVLGIRNQEFGHLAWKLKHRYW</sequence>
<dbReference type="AlphaFoldDB" id="A0AA96WMJ4"/>
<dbReference type="Gene3D" id="3.90.550.10">
    <property type="entry name" value="Spore Coat Polysaccharide Biosynthesis Protein SpsA, Chain A"/>
    <property type="match status" value="1"/>
</dbReference>